<dbReference type="Pfam" id="PF07245">
    <property type="entry name" value="Phlebovirus_G2"/>
    <property type="match status" value="1"/>
</dbReference>
<dbReference type="Gene3D" id="2.60.40.3770">
    <property type="match status" value="1"/>
</dbReference>
<feature type="transmembrane region" description="Helical" evidence="1">
    <location>
        <begin position="966"/>
        <end position="985"/>
    </location>
</feature>
<keyword evidence="1" id="KW-0472">Membrane</keyword>
<feature type="domain" description="Phlebovirus glycoprotein G2 C-terminal" evidence="3">
    <location>
        <begin position="829"/>
        <end position="980"/>
    </location>
</feature>
<feature type="transmembrane region" description="Helical" evidence="1">
    <location>
        <begin position="456"/>
        <end position="473"/>
    </location>
</feature>
<evidence type="ECO:0000313" key="4">
    <source>
        <dbReference type="EMBL" id="DBA56505.1"/>
    </source>
</evidence>
<protein>
    <submittedName>
        <fullName evidence="4">Glycoprotein</fullName>
    </submittedName>
</protein>
<sequence length="999" mass="110184">MYCSNHHIIYILVLVSLYNCITTLPICSKDVECKSKKPIASWTGTNADQTCYKDVHCGTGFFLDEKCHCSVPVTHIYPKASNGSLCQYGASLPKTNEFFRSVSQVPKCDISDADEHLASNHWCHISDESALPPGACSVESHDVEITTILFEGVKLDLLSSRLRHVQIGKIEDSVIVIGNDCGEDDIAYSRDLCRMNHNDPHCSLSANKTRCYGFRDRGSEVLAVDFGHCLLPIDCFWKKTVKAYGQLPGEKSDLCSDCWAHCGVDEIVVNTGTSKFHMIEVCNSNRCYRKLVESAQTFFERSFQDKVADERIDAKIYGEQGELFERVAVCSRMDTCQAIDCVICWQFTFNIRCWKAGTWFSMVFITWILICGIGFTLKALKPIFKFIYGFSKVMIKTTLFGFRIGRTVTKSVIGKVSQKRVEITDAEVEMGFDRVKLKQGGSVIFGKKRDKAIKKVGPSSVITLVILIVVLFGKVCKAHDNNQEEAKLEKNGCMSYGSANYKTEECVNRHGQVVCKGGITTVLNLLGKDITSCLEYRTKDGQLIGTLRVTPHLVGLKCNKQLEYYTREHKMAYNSVFNCPHAGTCVGDWCEKFNNNVTLPGLKPTSSNLGPSNQACYRGQACAGAGCFYCTQSCVSVNWHALYLDKVSWSVYSCPSWVPKAVLFIEFVDRTTEQQRMFSWINGASITVFGKLKIRPVIHIEQKIPALSKTIIMNDQLAALIDSSPPGQPQAGMIGQLQCNEVADTKGGCILAPTTCSCSANDISGACECSEVSIKSAISKTTRLPQETLFGTLKLMRDDIFLDVSAEGHMHLEITSDGEMVAIEDSQTDCKLSIKKISGCYSCLQGAQVEYTCVSSTFQSSVMTCNLGVFPITCSDAVKPRITLAALSSPLVDLSCVASCSSKEEEVTQSGVLDYHGFDKISKFDNVRLLTNISESGASWDWSGFASIGSFFSGLFGSLGWIKTTIILVSGMVILLLCIKCFSYISMPISGLVSLKKKV</sequence>
<dbReference type="InterPro" id="IPR043603">
    <property type="entry name" value="Phlebo_G2_C"/>
</dbReference>
<keyword evidence="1" id="KW-0812">Transmembrane</keyword>
<reference evidence="4" key="1">
    <citation type="journal article" date="2024" name="Microb. Genom.">
        <title>The hidden RNA viruses in Blattodea (cockroach and termite).</title>
        <authorList>
            <person name="Fan J."/>
            <person name="Jiang S."/>
            <person name="Li W."/>
            <person name="Li J."/>
            <person name="Pang R."/>
            <person name="Wu H."/>
        </authorList>
    </citation>
    <scope>NUCLEOTIDE SEQUENCE</scope>
    <source>
        <strain evidence="4">JP2011</strain>
    </source>
</reference>
<keyword evidence="1" id="KW-1133">Transmembrane helix</keyword>
<evidence type="ECO:0000256" key="1">
    <source>
        <dbReference type="SAM" id="Phobius"/>
    </source>
</evidence>
<organism evidence="4">
    <name type="scientific">Hodotermopsis sjostedti phenuivirus 4</name>
    <dbReference type="NCBI Taxonomy" id="3133462"/>
    <lineage>
        <taxon>Viruses</taxon>
        <taxon>Riboviria</taxon>
        <taxon>Orthornavirae</taxon>
        <taxon>Negarnaviricota</taxon>
        <taxon>Polyploviricotina</taxon>
        <taxon>Bunyaviricetes</taxon>
        <taxon>Hareavirales</taxon>
        <taxon>Phenuiviridae</taxon>
    </lineage>
</organism>
<feature type="domain" description="Phlebovirus glycoprotein G2 fusion" evidence="2">
    <location>
        <begin position="493"/>
        <end position="814"/>
    </location>
</feature>
<feature type="transmembrane region" description="Helical" evidence="1">
    <location>
        <begin position="7"/>
        <end position="26"/>
    </location>
</feature>
<accession>A0AAT9J9Y2</accession>
<dbReference type="EMBL" id="BK067059">
    <property type="protein sequence ID" value="DBA56505.1"/>
    <property type="molecule type" value="Genomic_RNA"/>
</dbReference>
<proteinExistence type="predicted"/>
<dbReference type="Pfam" id="PF19019">
    <property type="entry name" value="Phlebo_G2_C"/>
    <property type="match status" value="1"/>
</dbReference>
<name>A0AAT9J9Y2_9VIRU</name>
<feature type="transmembrane region" description="Helical" evidence="1">
    <location>
        <begin position="356"/>
        <end position="377"/>
    </location>
</feature>
<dbReference type="InterPro" id="IPR009878">
    <property type="entry name" value="Phlebovirus_G2_fusion"/>
</dbReference>
<evidence type="ECO:0000259" key="3">
    <source>
        <dbReference type="Pfam" id="PF19019"/>
    </source>
</evidence>
<evidence type="ECO:0000259" key="2">
    <source>
        <dbReference type="Pfam" id="PF07245"/>
    </source>
</evidence>